<feature type="compositionally biased region" description="Polar residues" evidence="1">
    <location>
        <begin position="527"/>
        <end position="550"/>
    </location>
</feature>
<sequence>MSLKSPTTELLFYESPISTLLYEIRTSEQHYRDQLSKLLGCCSPLKRQAANGFTNSVRKLIAYHTDLVRSLDHVDEVQSIYNFIQWTQNSIPVYQNYVANYQLDANSLQIEIQLKKNPLIRINQLNKYFNKIIEINENHTGEIISFDSKISQNLMKLMQMAKDKNEMENLRIDLNTLLFNKVHSLDLQFSNTVGFFQLDQSIKRDYFKFDLLHPKSTLVDTLVEVFQLSNNTLAICSVESIGRSLMFPPLKNGDFEIISNDLNLIHLQNDDDVELKFTCPDKSQLSYWNGIIKNLFNNNGDDVGSNFQKSHYKLQDLKNDKMGLGIKLDDNQSIGSLLRRSSPILSKHTSLASDYSNQILSEISPNLSNIDQFFAHDADLNKLNSYTSDQDAKVARNNSITPRLNSVPRSTTQDSFSSGEEITSKNVESIGTPSPTLPLNIKKSIKTTNLNLQDLSNSSTVSLPNFQSSQPNLLNLNTGSSIDLSSKFDKPKLKKRRSIFNLFTKKLNNEPEFEIVTKESTKKPELETSSAINPQPSQSMASLQKNVKNLTISTSSTSSTTESPLPSPFARSNTKQHSLTPFEETTLASSTITRVLKNNTIVSKWSQSHWESIGEEYGHVVKFLSSSQGRLFVLYQGDGSIIPELMIPTEGACVNKSSALDLQIKCYQSVESKKMMMLNVRVKDVYTLRLIMNEFENKETLSASNSDVFSAPSNSTSMSSVNVDEIQELGKPYKNGHVGSGSSTSLHTKTLLLKSDVKIKLHKLDQDEEWRPISIGKFNISSNLGNPEYSKFEINCNDKTRIETIVKNSNCSRIGRTGLTFNFVDDELEIDQVNYLIEFRNSQECVEIYEMLI</sequence>
<feature type="compositionally biased region" description="Polar residues" evidence="1">
    <location>
        <begin position="570"/>
        <end position="579"/>
    </location>
</feature>
<accession>A0A1E3NWK9</accession>
<feature type="region of interest" description="Disordered" evidence="1">
    <location>
        <begin position="518"/>
        <end position="582"/>
    </location>
</feature>
<reference evidence="2 3" key="1">
    <citation type="journal article" date="2016" name="Proc. Natl. Acad. Sci. U.S.A.">
        <title>Comparative genomics of biotechnologically important yeasts.</title>
        <authorList>
            <person name="Riley R."/>
            <person name="Haridas S."/>
            <person name="Wolfe K.H."/>
            <person name="Lopes M.R."/>
            <person name="Hittinger C.T."/>
            <person name="Goeker M."/>
            <person name="Salamov A.A."/>
            <person name="Wisecaver J.H."/>
            <person name="Long T.M."/>
            <person name="Calvey C.H."/>
            <person name="Aerts A.L."/>
            <person name="Barry K.W."/>
            <person name="Choi C."/>
            <person name="Clum A."/>
            <person name="Coughlan A.Y."/>
            <person name="Deshpande S."/>
            <person name="Douglass A.P."/>
            <person name="Hanson S.J."/>
            <person name="Klenk H.-P."/>
            <person name="LaButti K.M."/>
            <person name="Lapidus A."/>
            <person name="Lindquist E.A."/>
            <person name="Lipzen A.M."/>
            <person name="Meier-Kolthoff J.P."/>
            <person name="Ohm R.A."/>
            <person name="Otillar R.P."/>
            <person name="Pangilinan J.L."/>
            <person name="Peng Y."/>
            <person name="Rokas A."/>
            <person name="Rosa C.A."/>
            <person name="Scheuner C."/>
            <person name="Sibirny A.A."/>
            <person name="Slot J.C."/>
            <person name="Stielow J.B."/>
            <person name="Sun H."/>
            <person name="Kurtzman C.P."/>
            <person name="Blackwell M."/>
            <person name="Grigoriev I.V."/>
            <person name="Jeffries T.W."/>
        </authorList>
    </citation>
    <scope>NUCLEOTIDE SEQUENCE [LARGE SCALE GENOMIC DNA]</scope>
    <source>
        <strain evidence="3">ATCC 58044 / CBS 1984 / NCYC 433 / NRRL Y-366-8</strain>
    </source>
</reference>
<feature type="compositionally biased region" description="Polar residues" evidence="1">
    <location>
        <begin position="396"/>
        <end position="434"/>
    </location>
</feature>
<dbReference type="STRING" id="683960.A0A1E3NWK9"/>
<feature type="region of interest" description="Disordered" evidence="1">
    <location>
        <begin position="396"/>
        <end position="435"/>
    </location>
</feature>
<dbReference type="GeneID" id="30202380"/>
<proteinExistence type="predicted"/>
<name>A0A1E3NWK9_WICAA</name>
<dbReference type="InterPro" id="IPR035899">
    <property type="entry name" value="DBL_dom_sf"/>
</dbReference>
<protein>
    <recommendedName>
        <fullName evidence="4">DH domain-containing protein</fullName>
    </recommendedName>
</protein>
<dbReference type="SUPFAM" id="SSF48065">
    <property type="entry name" value="DBL homology domain (DH-domain)"/>
    <property type="match status" value="1"/>
</dbReference>
<organism evidence="2 3">
    <name type="scientific">Wickerhamomyces anomalus (strain ATCC 58044 / CBS 1984 / NCYC 433 / NRRL Y-366-8)</name>
    <name type="common">Yeast</name>
    <name type="synonym">Hansenula anomala</name>
    <dbReference type="NCBI Taxonomy" id="683960"/>
    <lineage>
        <taxon>Eukaryota</taxon>
        <taxon>Fungi</taxon>
        <taxon>Dikarya</taxon>
        <taxon>Ascomycota</taxon>
        <taxon>Saccharomycotina</taxon>
        <taxon>Saccharomycetes</taxon>
        <taxon>Phaffomycetales</taxon>
        <taxon>Wickerhamomycetaceae</taxon>
        <taxon>Wickerhamomyces</taxon>
    </lineage>
</organism>
<evidence type="ECO:0000256" key="1">
    <source>
        <dbReference type="SAM" id="MobiDB-lite"/>
    </source>
</evidence>
<dbReference type="OrthoDB" id="4035999at2759"/>
<evidence type="ECO:0000313" key="3">
    <source>
        <dbReference type="Proteomes" id="UP000094112"/>
    </source>
</evidence>
<dbReference type="RefSeq" id="XP_019036733.1">
    <property type="nucleotide sequence ID" value="XM_019185134.1"/>
</dbReference>
<gene>
    <name evidence="2" type="ORF">WICANDRAFT_80860</name>
</gene>
<keyword evidence="3" id="KW-1185">Reference proteome</keyword>
<feature type="compositionally biased region" description="Low complexity" evidence="1">
    <location>
        <begin position="551"/>
        <end position="564"/>
    </location>
</feature>
<evidence type="ECO:0008006" key="4">
    <source>
        <dbReference type="Google" id="ProtNLM"/>
    </source>
</evidence>
<dbReference type="Proteomes" id="UP000094112">
    <property type="component" value="Unassembled WGS sequence"/>
</dbReference>
<dbReference type="EMBL" id="KV454213">
    <property type="protein sequence ID" value="ODQ57526.1"/>
    <property type="molecule type" value="Genomic_DNA"/>
</dbReference>
<dbReference type="AlphaFoldDB" id="A0A1E3NWK9"/>
<evidence type="ECO:0000313" key="2">
    <source>
        <dbReference type="EMBL" id="ODQ57526.1"/>
    </source>
</evidence>